<dbReference type="Proteomes" id="UP000256862">
    <property type="component" value="Plasmid CO2235_mp"/>
</dbReference>
<name>A0A976BHF8_9BURK</name>
<sequence>MGLAWRAPGLAGRQSPAGAPQGSPSANIDLAAEGVGATGGLPSSAANVTQAAAIGRDCATVCSTQGG</sequence>
<dbReference type="AlphaFoldDB" id="A0A976BHF8"/>
<geneLocation type="plasmid" evidence="3">
    <name>co2235_mp</name>
</geneLocation>
<protein>
    <submittedName>
        <fullName evidence="2">Uncharacterized protein</fullName>
    </submittedName>
</protein>
<reference evidence="2 3" key="1">
    <citation type="submission" date="2018-01" db="EMBL/GenBank/DDBJ databases">
        <authorList>
            <person name="Clerissi C."/>
        </authorList>
    </citation>
    <scope>NUCLEOTIDE SEQUENCE [LARGE SCALE GENOMIC DNA]</scope>
    <source>
        <strain evidence="2">Cupriavidus oxalaticus LMG 2235</strain>
        <plasmid evidence="3">co2235_mp</plasmid>
    </source>
</reference>
<evidence type="ECO:0000313" key="3">
    <source>
        <dbReference type="Proteomes" id="UP000256862"/>
    </source>
</evidence>
<organism evidence="2 3">
    <name type="scientific">Cupriavidus oxalaticus</name>
    <dbReference type="NCBI Taxonomy" id="96344"/>
    <lineage>
        <taxon>Bacteria</taxon>
        <taxon>Pseudomonadati</taxon>
        <taxon>Pseudomonadota</taxon>
        <taxon>Betaproteobacteria</taxon>
        <taxon>Burkholderiales</taxon>
        <taxon>Burkholderiaceae</taxon>
        <taxon>Cupriavidus</taxon>
    </lineage>
</organism>
<accession>A0A976BHF8</accession>
<evidence type="ECO:0000256" key="1">
    <source>
        <dbReference type="SAM" id="MobiDB-lite"/>
    </source>
</evidence>
<comment type="caution">
    <text evidence="2">The sequence shown here is derived from an EMBL/GenBank/DDBJ whole genome shotgun (WGS) entry which is preliminary data.</text>
</comment>
<proteinExistence type="predicted"/>
<dbReference type="EMBL" id="OGUS01000137">
    <property type="protein sequence ID" value="SPC19750.1"/>
    <property type="molecule type" value="Genomic_DNA"/>
</dbReference>
<feature type="region of interest" description="Disordered" evidence="1">
    <location>
        <begin position="1"/>
        <end position="28"/>
    </location>
</feature>
<gene>
    <name evidence="2" type="ORF">CO2235_MP20161</name>
</gene>
<evidence type="ECO:0000313" key="2">
    <source>
        <dbReference type="EMBL" id="SPC19750.1"/>
    </source>
</evidence>